<reference evidence="14 15" key="1">
    <citation type="journal article" date="2016" name="Environ. Microbiol.">
        <title>New Methyloceanibacter diversity from North Sea sediments includes methanotroph containing solely the soluble methane monooxygenase.</title>
        <authorList>
            <person name="Vekeman B."/>
            <person name="Kerckhof F.M."/>
            <person name="Cremers G."/>
            <person name="de Vos P."/>
            <person name="Vandamme P."/>
            <person name="Boon N."/>
            <person name="Op den Camp H.J."/>
            <person name="Heylen K."/>
        </authorList>
    </citation>
    <scope>NUCLEOTIDE SEQUENCE [LARGE SCALE GENOMIC DNA]</scope>
    <source>
        <strain evidence="14 15">R-67176</strain>
    </source>
</reference>
<evidence type="ECO:0000256" key="3">
    <source>
        <dbReference type="ARBA" id="ARBA00008741"/>
    </source>
</evidence>
<proteinExistence type="inferred from homology"/>
<keyword evidence="15" id="KW-1185">Reference proteome</keyword>
<dbReference type="GO" id="GO:0015886">
    <property type="term" value="P:heme transport"/>
    <property type="evidence" value="ECO:0007669"/>
    <property type="project" value="InterPro"/>
</dbReference>
<dbReference type="Proteomes" id="UP000094172">
    <property type="component" value="Unassembled WGS sequence"/>
</dbReference>
<evidence type="ECO:0000313" key="14">
    <source>
        <dbReference type="EMBL" id="ODR93562.1"/>
    </source>
</evidence>
<evidence type="ECO:0000256" key="6">
    <source>
        <dbReference type="ARBA" id="ARBA00022475"/>
    </source>
</evidence>
<feature type="region of interest" description="Disordered" evidence="13">
    <location>
        <begin position="49"/>
        <end position="76"/>
    </location>
</feature>
<feature type="transmembrane region" description="Helical" evidence="12">
    <location>
        <begin position="12"/>
        <end position="31"/>
    </location>
</feature>
<comment type="subcellular location">
    <subcellularLocation>
        <location evidence="2 12">Cell inner membrane</location>
        <topology evidence="2 12">Single-pass membrane protein</topology>
    </subcellularLocation>
</comment>
<keyword evidence="7 12" id="KW-0997">Cell inner membrane</keyword>
<evidence type="ECO:0000256" key="9">
    <source>
        <dbReference type="ARBA" id="ARBA00022748"/>
    </source>
</evidence>
<organism evidence="14 15">
    <name type="scientific">Methyloceanibacter stevinii</name>
    <dbReference type="NCBI Taxonomy" id="1774970"/>
    <lineage>
        <taxon>Bacteria</taxon>
        <taxon>Pseudomonadati</taxon>
        <taxon>Pseudomonadota</taxon>
        <taxon>Alphaproteobacteria</taxon>
        <taxon>Hyphomicrobiales</taxon>
        <taxon>Hyphomicrobiaceae</taxon>
        <taxon>Methyloceanibacter</taxon>
    </lineage>
</organism>
<keyword evidence="9 12" id="KW-0201">Cytochrome c-type biogenesis</keyword>
<accession>A0A1E3VJ77</accession>
<comment type="function">
    <text evidence="1 12">Required for the export of heme to the periplasm for the biogenesis of c-type cytochromes.</text>
</comment>
<dbReference type="Pfam" id="PF04995">
    <property type="entry name" value="CcmD"/>
    <property type="match status" value="1"/>
</dbReference>
<evidence type="ECO:0000313" key="15">
    <source>
        <dbReference type="Proteomes" id="UP000094172"/>
    </source>
</evidence>
<evidence type="ECO:0000256" key="2">
    <source>
        <dbReference type="ARBA" id="ARBA00004377"/>
    </source>
</evidence>
<name>A0A1E3VJ77_9HYPH</name>
<dbReference type="AlphaFoldDB" id="A0A1E3VJ77"/>
<evidence type="ECO:0000256" key="5">
    <source>
        <dbReference type="ARBA" id="ARBA00022448"/>
    </source>
</evidence>
<dbReference type="EMBL" id="LPWE01000014">
    <property type="protein sequence ID" value="ODR93562.1"/>
    <property type="molecule type" value="Genomic_DNA"/>
</dbReference>
<keyword evidence="8 12" id="KW-0812">Transmembrane</keyword>
<evidence type="ECO:0000256" key="7">
    <source>
        <dbReference type="ARBA" id="ARBA00022519"/>
    </source>
</evidence>
<protein>
    <recommendedName>
        <fullName evidence="4 12">Heme exporter protein D</fullName>
    </recommendedName>
</protein>
<comment type="caution">
    <text evidence="14">The sequence shown here is derived from an EMBL/GenBank/DDBJ whole genome shotgun (WGS) entry which is preliminary data.</text>
</comment>
<dbReference type="STRING" id="1774970.AUC70_11920"/>
<evidence type="ECO:0000256" key="10">
    <source>
        <dbReference type="ARBA" id="ARBA00022989"/>
    </source>
</evidence>
<keyword evidence="5 12" id="KW-0813">Transport</keyword>
<evidence type="ECO:0000256" key="13">
    <source>
        <dbReference type="SAM" id="MobiDB-lite"/>
    </source>
</evidence>
<comment type="similarity">
    <text evidence="3 12">Belongs to the CcmD/CycX/HelD family.</text>
</comment>
<gene>
    <name evidence="14" type="ORF">AUC70_11920</name>
</gene>
<evidence type="ECO:0000256" key="4">
    <source>
        <dbReference type="ARBA" id="ARBA00016461"/>
    </source>
</evidence>
<feature type="compositionally biased region" description="Low complexity" evidence="13">
    <location>
        <begin position="49"/>
        <end position="69"/>
    </location>
</feature>
<keyword evidence="10 12" id="KW-1133">Transmembrane helix</keyword>
<dbReference type="NCBIfam" id="TIGR03141">
    <property type="entry name" value="cytochro_ccmD"/>
    <property type="match status" value="1"/>
</dbReference>
<sequence>MLGLGPHASFIIGAYAVALVALGALTIAIIADDRKQRRLLADLERQGITRRSAARPRPAATPTVTRTAPSDAKGAT</sequence>
<dbReference type="InterPro" id="IPR007078">
    <property type="entry name" value="Haem_export_protD_CcmD"/>
</dbReference>
<evidence type="ECO:0000256" key="8">
    <source>
        <dbReference type="ARBA" id="ARBA00022692"/>
    </source>
</evidence>
<keyword evidence="6 12" id="KW-1003">Cell membrane</keyword>
<evidence type="ECO:0000256" key="1">
    <source>
        <dbReference type="ARBA" id="ARBA00002442"/>
    </source>
</evidence>
<keyword evidence="11 12" id="KW-0472">Membrane</keyword>
<evidence type="ECO:0000256" key="11">
    <source>
        <dbReference type="ARBA" id="ARBA00023136"/>
    </source>
</evidence>
<dbReference type="RefSeq" id="WP_069445626.1">
    <property type="nucleotide sequence ID" value="NZ_LPWE01000014.1"/>
</dbReference>
<dbReference type="GO" id="GO:0017004">
    <property type="term" value="P:cytochrome complex assembly"/>
    <property type="evidence" value="ECO:0007669"/>
    <property type="project" value="UniProtKB-KW"/>
</dbReference>
<dbReference type="GO" id="GO:0005886">
    <property type="term" value="C:plasma membrane"/>
    <property type="evidence" value="ECO:0007669"/>
    <property type="project" value="UniProtKB-SubCell"/>
</dbReference>
<evidence type="ECO:0000256" key="12">
    <source>
        <dbReference type="RuleBase" id="RU363101"/>
    </source>
</evidence>